<keyword evidence="2" id="KW-1185">Reference proteome</keyword>
<dbReference type="Proteomes" id="UP001319846">
    <property type="component" value="Unassembled WGS sequence"/>
</dbReference>
<reference evidence="1" key="1">
    <citation type="submission" date="2020-06" db="EMBL/GenBank/DDBJ databases">
        <title>Whole Genome Sequence of Halomonas aquamarina MB598.</title>
        <authorList>
            <person name="Pervaiz M."/>
            <person name="Fariq A."/>
            <person name="Yasmin A."/>
            <person name="Welch M."/>
        </authorList>
    </citation>
    <scope>NUCLEOTIDE SEQUENCE</scope>
    <source>
        <strain evidence="1">MB598</strain>
    </source>
</reference>
<organism evidence="1 2">
    <name type="scientific">Vreelandella aquamarina</name>
    <dbReference type="NCBI Taxonomy" id="77097"/>
    <lineage>
        <taxon>Bacteria</taxon>
        <taxon>Pseudomonadati</taxon>
        <taxon>Pseudomonadota</taxon>
        <taxon>Gammaproteobacteria</taxon>
        <taxon>Oceanospirillales</taxon>
        <taxon>Halomonadaceae</taxon>
        <taxon>Vreelandella</taxon>
    </lineage>
</organism>
<evidence type="ECO:0000313" key="2">
    <source>
        <dbReference type="Proteomes" id="UP001319846"/>
    </source>
</evidence>
<dbReference type="EMBL" id="JABYQT010000010">
    <property type="protein sequence ID" value="MBZ5488675.1"/>
    <property type="molecule type" value="Genomic_DNA"/>
</dbReference>
<gene>
    <name evidence="1" type="ORF">HW452_14200</name>
</gene>
<proteinExistence type="predicted"/>
<comment type="caution">
    <text evidence="1">The sequence shown here is derived from an EMBL/GenBank/DDBJ whole genome shotgun (WGS) entry which is preliminary data.</text>
</comment>
<sequence>MADPLDGRAPLGGSLRLLKCWLIGMALMMALPVSAAVYAAQEVEREEHWRSDLDARLATIEAFFEGELGVYVYNLATDDAYSWRAGQPWYLASLVKVPVAAQVLAERQAGTLTLEQRLTLLQSDFVDGAGPVIWHEPGTRISIRYLLEQMITVSDNTASDMLINRVGLDAVNARARAMVAAGGGNPEEIGPITRLVGVRQGVYGQLHPDARTLGGMDFIALRQNPISQRPAALAQLLGIRHETLHQPDYDHAFDAYEASGDNVGTLRAYGAMLASLERGGLNDLNATQRETLLDIMHRTRSGEQRLKAGLGDDVNFAHKTGTQHRRSCDAGIATREDTGTDGSWVVVACSRGPVAATEHEQALARVGAALRESGAIGTP</sequence>
<accession>A0ACC5VWQ6</accession>
<keyword evidence="1" id="KW-0378">Hydrolase</keyword>
<protein>
    <submittedName>
        <fullName evidence="1">Serine hydrolase</fullName>
    </submittedName>
</protein>
<evidence type="ECO:0000313" key="1">
    <source>
        <dbReference type="EMBL" id="MBZ5488675.1"/>
    </source>
</evidence>
<name>A0ACC5VWQ6_9GAMM</name>